<dbReference type="Gene3D" id="1.10.10.10">
    <property type="entry name" value="Winged helix-like DNA-binding domain superfamily/Winged helix DNA-binding domain"/>
    <property type="match status" value="1"/>
</dbReference>
<organism evidence="2 3">
    <name type="scientific">Arthrobacter jiangjiafuii</name>
    <dbReference type="NCBI Taxonomy" id="2817475"/>
    <lineage>
        <taxon>Bacteria</taxon>
        <taxon>Bacillati</taxon>
        <taxon>Actinomycetota</taxon>
        <taxon>Actinomycetes</taxon>
        <taxon>Micrococcales</taxon>
        <taxon>Micrococcaceae</taxon>
        <taxon>Arthrobacter</taxon>
    </lineage>
</organism>
<dbReference type="GO" id="GO:0006355">
    <property type="term" value="P:regulation of DNA-templated transcription"/>
    <property type="evidence" value="ECO:0007669"/>
    <property type="project" value="InterPro"/>
</dbReference>
<dbReference type="InterPro" id="IPR051797">
    <property type="entry name" value="TrmB-like"/>
</dbReference>
<dbReference type="SUPFAM" id="SSF56024">
    <property type="entry name" value="Phospholipase D/nuclease"/>
    <property type="match status" value="1"/>
</dbReference>
<dbReference type="PROSITE" id="PS50043">
    <property type="entry name" value="HTH_LUXR_2"/>
    <property type="match status" value="1"/>
</dbReference>
<reference evidence="2 3" key="1">
    <citation type="submission" date="2021-05" db="EMBL/GenBank/DDBJ databases">
        <title>Novel species in genus Arthrobacter.</title>
        <authorList>
            <person name="Zhang G."/>
        </authorList>
    </citation>
    <scope>NUCLEOTIDE SEQUENCE [LARGE SCALE GENOMIC DNA]</scope>
    <source>
        <strain evidence="3">zg-ZUI227</strain>
    </source>
</reference>
<dbReference type="PANTHER" id="PTHR34293:SF1">
    <property type="entry name" value="HTH-TYPE TRANSCRIPTIONAL REGULATOR TRMBL2"/>
    <property type="match status" value="1"/>
</dbReference>
<dbReference type="Pfam" id="PF00196">
    <property type="entry name" value="GerE"/>
    <property type="match status" value="1"/>
</dbReference>
<dbReference type="GO" id="GO:0003677">
    <property type="term" value="F:DNA binding"/>
    <property type="evidence" value="ECO:0007669"/>
    <property type="project" value="InterPro"/>
</dbReference>
<gene>
    <name evidence="2" type="ORF">KKR91_16305</name>
</gene>
<dbReference type="SMART" id="SM00421">
    <property type="entry name" value="HTH_LUXR"/>
    <property type="match status" value="1"/>
</dbReference>
<accession>A0A975M4V4</accession>
<name>A0A975M4V4_9MICC</name>
<dbReference type="AlphaFoldDB" id="A0A975M4V4"/>
<dbReference type="SUPFAM" id="SSF46894">
    <property type="entry name" value="C-terminal effector domain of the bipartite response regulators"/>
    <property type="match status" value="1"/>
</dbReference>
<protein>
    <submittedName>
        <fullName evidence="2">Winged helix-turn-helix transcriptional regulator</fullName>
    </submittedName>
</protein>
<dbReference type="KEGG" id="ajg:KKR91_16305"/>
<evidence type="ECO:0000313" key="3">
    <source>
        <dbReference type="Proteomes" id="UP000676885"/>
    </source>
</evidence>
<dbReference type="CDD" id="cd06170">
    <property type="entry name" value="LuxR_C_like"/>
    <property type="match status" value="1"/>
</dbReference>
<dbReference type="InterPro" id="IPR036388">
    <property type="entry name" value="WH-like_DNA-bd_sf"/>
</dbReference>
<proteinExistence type="predicted"/>
<dbReference type="Gene3D" id="3.30.870.10">
    <property type="entry name" value="Endonuclease Chain A"/>
    <property type="match status" value="1"/>
</dbReference>
<dbReference type="PANTHER" id="PTHR34293">
    <property type="entry name" value="HTH-TYPE TRANSCRIPTIONAL REGULATOR TRMBL2"/>
    <property type="match status" value="1"/>
</dbReference>
<dbReference type="PRINTS" id="PR00038">
    <property type="entry name" value="HTHLUXR"/>
</dbReference>
<keyword evidence="3" id="KW-1185">Reference proteome</keyword>
<dbReference type="EMBL" id="CP076022">
    <property type="protein sequence ID" value="QWC09985.1"/>
    <property type="molecule type" value="Genomic_DNA"/>
</dbReference>
<feature type="domain" description="HTH luxR-type" evidence="1">
    <location>
        <begin position="255"/>
        <end position="320"/>
    </location>
</feature>
<dbReference type="InterPro" id="IPR016032">
    <property type="entry name" value="Sig_transdc_resp-reg_C-effctor"/>
</dbReference>
<sequence>MLDQSSLAVYRYAVSHPGWTVSDASEALGLTTRSLQKAIAQLTERCLLVPAGGDLAGYTAVSPDVALAELVDPDERALLDLRSRIGAKRRELAGLIPTFAAASRQASTDSAVEVLEDPDRVMRVLIEYARSASECVLMSRPGPGANADTQEESVQKDIDLLRQGVQRRTLYHASIRDHVPTRRAVEAVTAAGGEFRTLPHMPLRTVIFDGKVAVIPRGRTPDDRAGLVIRDPNLVQIFVRMFDFAWELGEPFLAEEPQSNQLTSTQRSILRALAAGNPDDVIARRLGISVRTCRRHIAKMLEDLGAESRFQAGIKAHRAGWI</sequence>
<dbReference type="Proteomes" id="UP000676885">
    <property type="component" value="Chromosome"/>
</dbReference>
<dbReference type="InterPro" id="IPR000792">
    <property type="entry name" value="Tscrpt_reg_LuxR_C"/>
</dbReference>
<dbReference type="RefSeq" id="WP_210227277.1">
    <property type="nucleotide sequence ID" value="NZ_CP076022.1"/>
</dbReference>
<evidence type="ECO:0000259" key="1">
    <source>
        <dbReference type="PROSITE" id="PS50043"/>
    </source>
</evidence>
<evidence type="ECO:0000313" key="2">
    <source>
        <dbReference type="EMBL" id="QWC09985.1"/>
    </source>
</evidence>